<sequence length="159" mass="16732">MSAVANTVACRAPLRSAFAGKRFKSACRLPGAPSNGTSVKTSASWNPFAQNSDKAGIVGSQGRDDYEAEDVEYYFNYMGILADEGSNDRMDALVEAGKHPIDIILLFAAAEGDTPKIEEILEAGADASVTDLDGNTPMMLAGKNNPEKKAAVEAMLAGK</sequence>
<dbReference type="AlphaFoldDB" id="A0A7R9XZY1"/>
<gene>
    <name evidence="1" type="ORF">MPUS1402_LOCUS5088</name>
</gene>
<name>A0A7R9XZY1_MICPS</name>
<dbReference type="InterPro" id="IPR044242">
    <property type="entry name" value="LTD-like"/>
</dbReference>
<accession>A0A7R9XZY1</accession>
<dbReference type="InterPro" id="IPR036770">
    <property type="entry name" value="Ankyrin_rpt-contain_sf"/>
</dbReference>
<reference evidence="1" key="1">
    <citation type="submission" date="2021-01" db="EMBL/GenBank/DDBJ databases">
        <authorList>
            <person name="Corre E."/>
            <person name="Pelletier E."/>
            <person name="Niang G."/>
            <person name="Scheremetjew M."/>
            <person name="Finn R."/>
            <person name="Kale V."/>
            <person name="Holt S."/>
            <person name="Cochrane G."/>
            <person name="Meng A."/>
            <person name="Brown T."/>
            <person name="Cohen L."/>
        </authorList>
    </citation>
    <scope>NUCLEOTIDE SEQUENCE</scope>
    <source>
        <strain evidence="1">RCC1614</strain>
    </source>
</reference>
<dbReference type="GO" id="GO:0009941">
    <property type="term" value="C:chloroplast envelope"/>
    <property type="evidence" value="ECO:0007669"/>
    <property type="project" value="TreeGrafter"/>
</dbReference>
<dbReference type="Gene3D" id="1.25.40.20">
    <property type="entry name" value="Ankyrin repeat-containing domain"/>
    <property type="match status" value="1"/>
</dbReference>
<proteinExistence type="predicted"/>
<dbReference type="PANTHER" id="PTHR47317:SF1">
    <property type="entry name" value="PROTEIN LHCP TRANSLOCATION DEFECT"/>
    <property type="match status" value="1"/>
</dbReference>
<dbReference type="PANTHER" id="PTHR47317">
    <property type="entry name" value="PROTEIN LHCP TRANSLOCATION DEFECT"/>
    <property type="match status" value="1"/>
</dbReference>
<dbReference type="EMBL" id="HBDY01006855">
    <property type="protein sequence ID" value="CAD8236245.1"/>
    <property type="molecule type" value="Transcribed_RNA"/>
</dbReference>
<protein>
    <submittedName>
        <fullName evidence="1">Uncharacterized protein</fullName>
    </submittedName>
</protein>
<dbReference type="SUPFAM" id="SSF48403">
    <property type="entry name" value="Ankyrin repeat"/>
    <property type="match status" value="1"/>
</dbReference>
<organism evidence="1">
    <name type="scientific">Micromonas pusilla</name>
    <name type="common">Picoplanktonic green alga</name>
    <name type="synonym">Chromulina pusilla</name>
    <dbReference type="NCBI Taxonomy" id="38833"/>
    <lineage>
        <taxon>Eukaryota</taxon>
        <taxon>Viridiplantae</taxon>
        <taxon>Chlorophyta</taxon>
        <taxon>Mamiellophyceae</taxon>
        <taxon>Mamiellales</taxon>
        <taxon>Mamiellaceae</taxon>
        <taxon>Micromonas</taxon>
    </lineage>
</organism>
<dbReference type="GO" id="GO:0006886">
    <property type="term" value="P:intracellular protein transport"/>
    <property type="evidence" value="ECO:0007669"/>
    <property type="project" value="InterPro"/>
</dbReference>
<evidence type="ECO:0000313" key="1">
    <source>
        <dbReference type="EMBL" id="CAD8236245.1"/>
    </source>
</evidence>
<dbReference type="GO" id="GO:0090391">
    <property type="term" value="P:granum assembly"/>
    <property type="evidence" value="ECO:0007669"/>
    <property type="project" value="InterPro"/>
</dbReference>
<dbReference type="GO" id="GO:0009570">
    <property type="term" value="C:chloroplast stroma"/>
    <property type="evidence" value="ECO:0007669"/>
    <property type="project" value="InterPro"/>
</dbReference>